<dbReference type="Gene3D" id="3.40.630.30">
    <property type="match status" value="1"/>
</dbReference>
<organism evidence="1 2">
    <name type="scientific">Thermomonas haemolytica</name>
    <dbReference type="NCBI Taxonomy" id="141949"/>
    <lineage>
        <taxon>Bacteria</taxon>
        <taxon>Pseudomonadati</taxon>
        <taxon>Pseudomonadota</taxon>
        <taxon>Gammaproteobacteria</taxon>
        <taxon>Lysobacterales</taxon>
        <taxon>Lysobacteraceae</taxon>
        <taxon>Thermomonas</taxon>
    </lineage>
</organism>
<dbReference type="AlphaFoldDB" id="A0A4R3N8I2"/>
<accession>A0A4R3N8I2</accession>
<keyword evidence="2" id="KW-1185">Reference proteome</keyword>
<dbReference type="Pfam" id="PF04339">
    <property type="entry name" value="FemAB_like"/>
    <property type="match status" value="1"/>
</dbReference>
<reference evidence="1 2" key="1">
    <citation type="submission" date="2019-03" db="EMBL/GenBank/DDBJ databases">
        <title>Genomic Encyclopedia of Type Strains, Phase IV (KMG-IV): sequencing the most valuable type-strain genomes for metagenomic binning, comparative biology and taxonomic classification.</title>
        <authorList>
            <person name="Goeker M."/>
        </authorList>
    </citation>
    <scope>NUCLEOTIDE SEQUENCE [LARGE SCALE GENOMIC DNA]</scope>
    <source>
        <strain evidence="1 2">DSM 13605</strain>
    </source>
</reference>
<dbReference type="EMBL" id="SMAP01000006">
    <property type="protein sequence ID" value="TCT23229.1"/>
    <property type="molecule type" value="Genomic_DNA"/>
</dbReference>
<comment type="caution">
    <text evidence="1">The sequence shown here is derived from an EMBL/GenBank/DDBJ whole genome shotgun (WGS) entry which is preliminary data.</text>
</comment>
<dbReference type="Proteomes" id="UP000295414">
    <property type="component" value="Unassembled WGS sequence"/>
</dbReference>
<evidence type="ECO:0000313" key="1">
    <source>
        <dbReference type="EMBL" id="TCT23229.1"/>
    </source>
</evidence>
<sequence>MRGSGPPAMPDIRLHRALSEIPAAAWDGLHDGRNPFIAHAFLHGLEATGCLRPDWGWTPCHLGLWEGERLVAAAPGYLKDNTHGEFVFDHAWAEAYARHGLHYYPKWLCAVPYSPVTGPRLLGRDAAARAALPEAMREWVARAGLSSAHVNFHLESDEAAFGADWLLREDIQFHWRNPGHWHGFEDFLAALDHKHRKNIRQERRKVAEAGIRFRIVHGDQASEDDLAAMHGFYLQTFADYGNAPALTLDFLRHLARTMPRQLVLVLAERAGRTIAGALCLRGGDTLYGRYWGATEQHPGLHFETCYYQGITYCLREGLARFEPGAQGRHKLARGFLPVAVRSRHWIAEPRFAVALRDWCAQETADVRRQRQALLAHNPFRAEDIA</sequence>
<proteinExistence type="predicted"/>
<evidence type="ECO:0000313" key="2">
    <source>
        <dbReference type="Proteomes" id="UP000295414"/>
    </source>
</evidence>
<dbReference type="InterPro" id="IPR007434">
    <property type="entry name" value="FemAB-like"/>
</dbReference>
<dbReference type="PANTHER" id="PTHR47017">
    <property type="entry name" value="ACYL-COA"/>
    <property type="match status" value="1"/>
</dbReference>
<dbReference type="InterPro" id="IPR016181">
    <property type="entry name" value="Acyl_CoA_acyltransferase"/>
</dbReference>
<gene>
    <name evidence="1" type="ORF">EDC34_10649</name>
</gene>
<dbReference type="PANTHER" id="PTHR47017:SF1">
    <property type="entry name" value="ACYL-COA"/>
    <property type="match status" value="1"/>
</dbReference>
<name>A0A4R3N8I2_9GAMM</name>
<dbReference type="SUPFAM" id="SSF55729">
    <property type="entry name" value="Acyl-CoA N-acyltransferases (Nat)"/>
    <property type="match status" value="1"/>
</dbReference>
<protein>
    <submittedName>
        <fullName evidence="1">Uncharacterized protein</fullName>
    </submittedName>
</protein>